<evidence type="ECO:0000256" key="1">
    <source>
        <dbReference type="SAM" id="MobiDB-lite"/>
    </source>
</evidence>
<protein>
    <submittedName>
        <fullName evidence="2">17182_t:CDS:1</fullName>
    </submittedName>
</protein>
<reference evidence="2" key="1">
    <citation type="submission" date="2021-06" db="EMBL/GenBank/DDBJ databases">
        <authorList>
            <person name="Kallberg Y."/>
            <person name="Tangrot J."/>
            <person name="Rosling A."/>
        </authorList>
    </citation>
    <scope>NUCLEOTIDE SEQUENCE</scope>
    <source>
        <strain evidence="2">IN212</strain>
    </source>
</reference>
<feature type="compositionally biased region" description="Polar residues" evidence="1">
    <location>
        <begin position="51"/>
        <end position="63"/>
    </location>
</feature>
<dbReference type="EMBL" id="CAJVPZ010027914">
    <property type="protein sequence ID" value="CAG8729746.1"/>
    <property type="molecule type" value="Genomic_DNA"/>
</dbReference>
<feature type="non-terminal residue" evidence="2">
    <location>
        <position position="85"/>
    </location>
</feature>
<comment type="caution">
    <text evidence="2">The sequence shown here is derived from an EMBL/GenBank/DDBJ whole genome shotgun (WGS) entry which is preliminary data.</text>
</comment>
<gene>
    <name evidence="2" type="ORF">RFULGI_LOCUS12040</name>
</gene>
<proteinExistence type="predicted"/>
<name>A0A9N9IDX9_9GLOM</name>
<evidence type="ECO:0000313" key="2">
    <source>
        <dbReference type="EMBL" id="CAG8729746.1"/>
    </source>
</evidence>
<dbReference type="Proteomes" id="UP000789396">
    <property type="component" value="Unassembled WGS sequence"/>
</dbReference>
<organism evidence="2 3">
    <name type="scientific">Racocetra fulgida</name>
    <dbReference type="NCBI Taxonomy" id="60492"/>
    <lineage>
        <taxon>Eukaryota</taxon>
        <taxon>Fungi</taxon>
        <taxon>Fungi incertae sedis</taxon>
        <taxon>Mucoromycota</taxon>
        <taxon>Glomeromycotina</taxon>
        <taxon>Glomeromycetes</taxon>
        <taxon>Diversisporales</taxon>
        <taxon>Gigasporaceae</taxon>
        <taxon>Racocetra</taxon>
    </lineage>
</organism>
<accession>A0A9N9IDX9</accession>
<keyword evidence="3" id="KW-1185">Reference proteome</keyword>
<dbReference type="AlphaFoldDB" id="A0A9N9IDX9"/>
<dbReference type="OrthoDB" id="112514at2759"/>
<feature type="region of interest" description="Disordered" evidence="1">
    <location>
        <begin position="43"/>
        <end position="85"/>
    </location>
</feature>
<evidence type="ECO:0000313" key="3">
    <source>
        <dbReference type="Proteomes" id="UP000789396"/>
    </source>
</evidence>
<sequence>MDNLLAAIAILIQTQQGLTNALNIGGNANTNANVAQLVFNNNNNMPKIRRPSTTTPNKPQRYTNKLEKENSGPVPMELDYARSSS</sequence>